<keyword evidence="2" id="KW-0418">Kinase</keyword>
<name>A0A255EIJ0_9ACTN</name>
<gene>
    <name evidence="2" type="ORF">CGZ91_07855</name>
</gene>
<proteinExistence type="predicted"/>
<reference evidence="2 3" key="1">
    <citation type="submission" date="2017-07" db="EMBL/GenBank/DDBJ databases">
        <title>Draft whole genome sequences of clinical Proprionibacteriaceae strains.</title>
        <authorList>
            <person name="Bernier A.-M."/>
            <person name="Bernard K."/>
            <person name="Domingo M.-C."/>
        </authorList>
    </citation>
    <scope>NUCLEOTIDE SEQUENCE [LARGE SCALE GENOMIC DNA]</scope>
    <source>
        <strain evidence="2 3">NML 150081</strain>
    </source>
</reference>
<evidence type="ECO:0000313" key="3">
    <source>
        <dbReference type="Proteomes" id="UP000216300"/>
    </source>
</evidence>
<feature type="region of interest" description="Disordered" evidence="1">
    <location>
        <begin position="1"/>
        <end position="28"/>
    </location>
</feature>
<dbReference type="GO" id="GO:0016301">
    <property type="term" value="F:kinase activity"/>
    <property type="evidence" value="ECO:0007669"/>
    <property type="project" value="UniProtKB-KW"/>
</dbReference>
<dbReference type="InterPro" id="IPR022292">
    <property type="entry name" value="CHP03843"/>
</dbReference>
<evidence type="ECO:0000256" key="1">
    <source>
        <dbReference type="SAM" id="MobiDB-lite"/>
    </source>
</evidence>
<organism evidence="2 3">
    <name type="scientific">Parenemella sanctibonifatiensis</name>
    <dbReference type="NCBI Taxonomy" id="2016505"/>
    <lineage>
        <taxon>Bacteria</taxon>
        <taxon>Bacillati</taxon>
        <taxon>Actinomycetota</taxon>
        <taxon>Actinomycetes</taxon>
        <taxon>Propionibacteriales</taxon>
        <taxon>Propionibacteriaceae</taxon>
        <taxon>Parenemella</taxon>
    </lineage>
</organism>
<dbReference type="EMBL" id="NMVJ01000006">
    <property type="protein sequence ID" value="OYN91336.1"/>
    <property type="molecule type" value="Genomic_DNA"/>
</dbReference>
<comment type="caution">
    <text evidence="2">The sequence shown here is derived from an EMBL/GenBank/DDBJ whole genome shotgun (WGS) entry which is preliminary data.</text>
</comment>
<protein>
    <submittedName>
        <fullName evidence="2">Phosphatidylinositol kinase</fullName>
    </submittedName>
</protein>
<accession>A0A255EIJ0</accession>
<dbReference type="NCBIfam" id="TIGR03843">
    <property type="entry name" value="SCO1664 family protein"/>
    <property type="match status" value="1"/>
</dbReference>
<dbReference type="OrthoDB" id="3423180at2"/>
<dbReference type="AlphaFoldDB" id="A0A255EIJ0"/>
<keyword evidence="3" id="KW-1185">Reference proteome</keyword>
<sequence>MATASRSSDPSARPATAVPAPAPHDPAWAGNLESAEVRILGRLTEASNATFLIEADSERWVYKPRSGEKPLWDFPDGTLAWREIAAFELSHRAGFEVVPCTVPVDGPLGEGSAQLWVETSEEDLVEPAVDVFDPDALRPGWMPIFEAEDGAGNPLLVAHRALPRLRRIALFDAITNNSDRKGAHLVGAPATAYGVDHGLCFHAEDKLRTVLWGWAGEPLTADERTLLDRAGHIVEQLDDWLSQPELEALAARIAGVVEQDRLPQPGQGWPAIPWPPL</sequence>
<keyword evidence="2" id="KW-0808">Transferase</keyword>
<dbReference type="Proteomes" id="UP000216300">
    <property type="component" value="Unassembled WGS sequence"/>
</dbReference>
<evidence type="ECO:0000313" key="2">
    <source>
        <dbReference type="EMBL" id="OYN91336.1"/>
    </source>
</evidence>